<feature type="transmembrane region" description="Helical" evidence="2">
    <location>
        <begin position="40"/>
        <end position="62"/>
    </location>
</feature>
<protein>
    <submittedName>
        <fullName evidence="3">Uncharacterized protein</fullName>
    </submittedName>
</protein>
<reference evidence="3 4" key="2">
    <citation type="journal article" date="2011" name="Stand. Genomic Sci.">
        <title>Complete genome sequence of Tsukamurella paurometabola type strain (no. 33).</title>
        <authorList>
            <person name="Munk A.C."/>
            <person name="Lapidus A."/>
            <person name="Lucas S."/>
            <person name="Nolan M."/>
            <person name="Tice H."/>
            <person name="Cheng J.F."/>
            <person name="Del Rio T.G."/>
            <person name="Goodwin L."/>
            <person name="Pitluck S."/>
            <person name="Liolios K."/>
            <person name="Huntemann M."/>
            <person name="Ivanova N."/>
            <person name="Mavromatis K."/>
            <person name="Mikhailova N."/>
            <person name="Pati A."/>
            <person name="Chen A."/>
            <person name="Palaniappan K."/>
            <person name="Tapia R."/>
            <person name="Han C."/>
            <person name="Land M."/>
            <person name="Hauser L."/>
            <person name="Chang Y.J."/>
            <person name="Jeffries C.D."/>
            <person name="Brettin T."/>
            <person name="Yasawong M."/>
            <person name="Brambilla E.M."/>
            <person name="Rohde M."/>
            <person name="Sikorski J."/>
            <person name="Goker M."/>
            <person name="Detter J.C."/>
            <person name="Woyke T."/>
            <person name="Bristow J."/>
            <person name="Eisen J.A."/>
            <person name="Markowitz V."/>
            <person name="Hugenholtz P."/>
            <person name="Kyrpides N.C."/>
            <person name="Klenk H.P."/>
        </authorList>
    </citation>
    <scope>NUCLEOTIDE SEQUENCE [LARGE SCALE GENOMIC DNA]</scope>
    <source>
        <strain evidence="4">ATCC 8368 / DSM 20162 / CCUG 35730 / CIP 100753 / JCM 10117 / KCTC 9821 / NBRC 16120 / NCIMB 702349 / NCTC 13040</strain>
    </source>
</reference>
<keyword evidence="2" id="KW-0812">Transmembrane</keyword>
<keyword evidence="2" id="KW-1133">Transmembrane helix</keyword>
<accession>D5UQT3</accession>
<evidence type="ECO:0000313" key="3">
    <source>
        <dbReference type="EMBL" id="ADG76916.1"/>
    </source>
</evidence>
<dbReference type="AlphaFoldDB" id="D5UQT3"/>
<evidence type="ECO:0000313" key="4">
    <source>
        <dbReference type="Proteomes" id="UP000001213"/>
    </source>
</evidence>
<proteinExistence type="predicted"/>
<dbReference type="Proteomes" id="UP000001213">
    <property type="component" value="Chromosome"/>
</dbReference>
<evidence type="ECO:0000256" key="1">
    <source>
        <dbReference type="SAM" id="MobiDB-lite"/>
    </source>
</evidence>
<organism evidence="3 4">
    <name type="scientific">Tsukamurella paurometabola (strain ATCC 8368 / DSM 20162 / CCUG 35730 / CIP 100753 / JCM 10117 / KCTC 9821 / NBRC 16120 / NCIMB 702349 / NCTC 13040)</name>
    <name type="common">Corynebacterium paurometabolum</name>
    <dbReference type="NCBI Taxonomy" id="521096"/>
    <lineage>
        <taxon>Bacteria</taxon>
        <taxon>Bacillati</taxon>
        <taxon>Actinomycetota</taxon>
        <taxon>Actinomycetes</taxon>
        <taxon>Mycobacteriales</taxon>
        <taxon>Tsukamurellaceae</taxon>
        <taxon>Tsukamurella</taxon>
    </lineage>
</organism>
<sequence>MARRRRESHRRLNLETGSDLILLSPRDATRYARNTQLRAAVAYPGVFLLLFGLLAVTYAQVVSGFDPALGLVGVIGTVALAAGIGAALLVTFALRVTPVDDPLTHAELDSYPGDVATTIRVGLAGLMPGGIGPGEYRPLAVARNRGLRRKYENGWDSVEIARVQYRDAACPPGDRIPGLNRDQGEQRRLQVNPGTPTISED</sequence>
<feature type="compositionally biased region" description="Polar residues" evidence="1">
    <location>
        <begin position="192"/>
        <end position="201"/>
    </location>
</feature>
<reference evidence="4" key="1">
    <citation type="submission" date="2010-03" db="EMBL/GenBank/DDBJ databases">
        <title>The complete chromosome of Tsukamurella paurometabola DSM 20162.</title>
        <authorList>
            <consortium name="US DOE Joint Genome Institute (JGI-PGF)"/>
            <person name="Lucas S."/>
            <person name="Copeland A."/>
            <person name="Lapidus A."/>
            <person name="Glavina del Rio T."/>
            <person name="Dalin E."/>
            <person name="Tice H."/>
            <person name="Bruce D."/>
            <person name="Goodwin L."/>
            <person name="Pitluck S."/>
            <person name="Kyrpides N."/>
            <person name="Mavromatis K."/>
            <person name="Ivanova N."/>
            <person name="Mikhailova N."/>
            <person name="Munk A.C."/>
            <person name="Brettin T."/>
            <person name="Detter J.C."/>
            <person name="Tapia R."/>
            <person name="Han C."/>
            <person name="Larimer F."/>
            <person name="Land M."/>
            <person name="Hauser L."/>
            <person name="Markowitz V."/>
            <person name="Cheng J.-F."/>
            <person name="Hugenholtz P."/>
            <person name="Woyke T."/>
            <person name="Wu D."/>
            <person name="Jando M."/>
            <person name="Brambilla E."/>
            <person name="Klenk H.-P."/>
            <person name="Eisen J.A."/>
        </authorList>
    </citation>
    <scope>NUCLEOTIDE SEQUENCE [LARGE SCALE GENOMIC DNA]</scope>
    <source>
        <strain evidence="4">ATCC 8368 / DSM 20162 / CCUG 35730 / CIP 100753 / JCM 10117 / KCTC 9821 / NBRC 16120 / NCIMB 702349 / NCTC 13040</strain>
    </source>
</reference>
<feature type="region of interest" description="Disordered" evidence="1">
    <location>
        <begin position="176"/>
        <end position="201"/>
    </location>
</feature>
<keyword evidence="4" id="KW-1185">Reference proteome</keyword>
<keyword evidence="2" id="KW-0472">Membrane</keyword>
<feature type="transmembrane region" description="Helical" evidence="2">
    <location>
        <begin position="68"/>
        <end position="94"/>
    </location>
</feature>
<dbReference type="STRING" id="521096.Tpau_0266"/>
<evidence type="ECO:0000256" key="2">
    <source>
        <dbReference type="SAM" id="Phobius"/>
    </source>
</evidence>
<dbReference type="KEGG" id="tpr:Tpau_0266"/>
<gene>
    <name evidence="3" type="ordered locus">Tpau_0266</name>
</gene>
<name>D5UQT3_TSUPD</name>
<dbReference type="HOGENOM" id="CLU_1359921_0_0_11"/>
<dbReference type="EMBL" id="CP001966">
    <property type="protein sequence ID" value="ADG76916.1"/>
    <property type="molecule type" value="Genomic_DNA"/>
</dbReference>